<name>A0A9D5DIK7_9CRYT</name>
<evidence type="ECO:0000313" key="3">
    <source>
        <dbReference type="EMBL" id="KAJ1611235.1"/>
    </source>
</evidence>
<dbReference type="EMBL" id="JAPCXC010000017">
    <property type="protein sequence ID" value="KAJ1611235.1"/>
    <property type="molecule type" value="Genomic_DNA"/>
</dbReference>
<evidence type="ECO:0000256" key="2">
    <source>
        <dbReference type="SAM" id="MobiDB-lite"/>
    </source>
</evidence>
<accession>A0A9D5DIK7</accession>
<evidence type="ECO:0000256" key="1">
    <source>
        <dbReference type="SAM" id="Coils"/>
    </source>
</evidence>
<sequence length="176" mass="20307">MEGAKLNQEEIDVGFGQFILKQFKLRRNLGLFHQNNYSHIDLICSKYKDGHSEHCKDLCPEINDNSANIFGEFERILQELQRREELIRELLAKIEKYESSPKESNSHSSINPPNYSKPTLEFNQGSQYTEVKERSITHNNEGGCMLLWRSILNEMTNFKSSRGLDCSNSEKSGMAN</sequence>
<gene>
    <name evidence="3" type="ORF">OJ253_927</name>
</gene>
<proteinExistence type="predicted"/>
<feature type="coiled-coil region" evidence="1">
    <location>
        <begin position="73"/>
        <end position="100"/>
    </location>
</feature>
<comment type="caution">
    <text evidence="3">The sequence shown here is derived from an EMBL/GenBank/DDBJ whole genome shotgun (WGS) entry which is preliminary data.</text>
</comment>
<protein>
    <submittedName>
        <fullName evidence="3">Uncharacterized protein</fullName>
    </submittedName>
</protein>
<keyword evidence="1" id="KW-0175">Coiled coil</keyword>
<dbReference type="Proteomes" id="UP001067231">
    <property type="component" value="Unassembled WGS sequence"/>
</dbReference>
<dbReference type="AlphaFoldDB" id="A0A9D5DIK7"/>
<organism evidence="3">
    <name type="scientific">Cryptosporidium canis</name>
    <dbReference type="NCBI Taxonomy" id="195482"/>
    <lineage>
        <taxon>Eukaryota</taxon>
        <taxon>Sar</taxon>
        <taxon>Alveolata</taxon>
        <taxon>Apicomplexa</taxon>
        <taxon>Conoidasida</taxon>
        <taxon>Coccidia</taxon>
        <taxon>Eucoccidiorida</taxon>
        <taxon>Eimeriorina</taxon>
        <taxon>Cryptosporidiidae</taxon>
        <taxon>Cryptosporidium</taxon>
    </lineage>
</organism>
<feature type="compositionally biased region" description="Polar residues" evidence="2">
    <location>
        <begin position="110"/>
        <end position="121"/>
    </location>
</feature>
<feature type="region of interest" description="Disordered" evidence="2">
    <location>
        <begin position="101"/>
        <end position="121"/>
    </location>
</feature>
<dbReference type="OrthoDB" id="344141at2759"/>
<reference evidence="3" key="1">
    <citation type="submission" date="2022-10" db="EMBL/GenBank/DDBJ databases">
        <title>Adaptive evolution leads to modifications in subtelomeric GC content in a zoonotic Cryptosporidium species.</title>
        <authorList>
            <person name="Li J."/>
            <person name="Feng Y."/>
            <person name="Xiao L."/>
        </authorList>
    </citation>
    <scope>NUCLEOTIDE SEQUENCE</scope>
    <source>
        <strain evidence="3">33844</strain>
    </source>
</reference>